<name>A0A2N5XU22_9HYPH</name>
<keyword evidence="9" id="KW-1185">Reference proteome</keyword>
<sequence>MTIATKQKTDEISSIISHHLHLEGPLLPILHALQDAFGYIPASAESPITDALNITKAELHGVLSFYHDFTRRPVGAHVIKICQAEACQAVGAKALAQSALERLGKGWNETTDNGAVTIAPVYCLGMCACGPAVIVDDTVIGRMNETRLHKLLEEAGA</sequence>
<dbReference type="NCBIfam" id="NF004638">
    <property type="entry name" value="PRK05988.1"/>
    <property type="match status" value="1"/>
</dbReference>
<keyword evidence="4 7" id="KW-0408">Iron</keyword>
<keyword evidence="2 7" id="KW-0001">2Fe-2S</keyword>
<dbReference type="PANTHER" id="PTHR43342">
    <property type="entry name" value="NADH-QUINONE OXIDOREDUCTASE, E SUBUNIT"/>
    <property type="match status" value="1"/>
</dbReference>
<organism evidence="8 9">
    <name type="scientific">Cohaesibacter celericrescens</name>
    <dbReference type="NCBI Taxonomy" id="2067669"/>
    <lineage>
        <taxon>Bacteria</taxon>
        <taxon>Pseudomonadati</taxon>
        <taxon>Pseudomonadota</taxon>
        <taxon>Alphaproteobacteria</taxon>
        <taxon>Hyphomicrobiales</taxon>
        <taxon>Cohaesibacteraceae</taxon>
    </lineage>
</organism>
<evidence type="ECO:0000256" key="6">
    <source>
        <dbReference type="ARBA" id="ARBA00034078"/>
    </source>
</evidence>
<dbReference type="PIRSF" id="PIRSF000216">
    <property type="entry name" value="NADH_DH_24kDa"/>
    <property type="match status" value="1"/>
</dbReference>
<dbReference type="SUPFAM" id="SSF52833">
    <property type="entry name" value="Thioredoxin-like"/>
    <property type="match status" value="1"/>
</dbReference>
<feature type="binding site" evidence="7">
    <location>
        <position position="87"/>
    </location>
    <ligand>
        <name>[2Fe-2S] cluster</name>
        <dbReference type="ChEBI" id="CHEBI:190135"/>
    </ligand>
</feature>
<dbReference type="AlphaFoldDB" id="A0A2N5XU22"/>
<dbReference type="InterPro" id="IPR036249">
    <property type="entry name" value="Thioredoxin-like_sf"/>
</dbReference>
<evidence type="ECO:0000256" key="3">
    <source>
        <dbReference type="ARBA" id="ARBA00022723"/>
    </source>
</evidence>
<dbReference type="GO" id="GO:0051537">
    <property type="term" value="F:2 iron, 2 sulfur cluster binding"/>
    <property type="evidence" value="ECO:0007669"/>
    <property type="project" value="UniProtKB-KW"/>
</dbReference>
<evidence type="ECO:0000256" key="5">
    <source>
        <dbReference type="ARBA" id="ARBA00023014"/>
    </source>
</evidence>
<evidence type="ECO:0000256" key="1">
    <source>
        <dbReference type="ARBA" id="ARBA00010643"/>
    </source>
</evidence>
<comment type="cofactor">
    <cofactor evidence="6">
        <name>[2Fe-2S] cluster</name>
        <dbReference type="ChEBI" id="CHEBI:190135"/>
    </cofactor>
</comment>
<feature type="binding site" evidence="7">
    <location>
        <position position="82"/>
    </location>
    <ligand>
        <name>[2Fe-2S] cluster</name>
        <dbReference type="ChEBI" id="CHEBI:190135"/>
    </ligand>
</feature>
<dbReference type="CDD" id="cd03081">
    <property type="entry name" value="TRX_Fd_NuoE_FDH_gamma"/>
    <property type="match status" value="1"/>
</dbReference>
<evidence type="ECO:0000256" key="4">
    <source>
        <dbReference type="ARBA" id="ARBA00023004"/>
    </source>
</evidence>
<dbReference type="Gene3D" id="1.10.10.1590">
    <property type="entry name" value="NADH-quinone oxidoreductase subunit E"/>
    <property type="match status" value="1"/>
</dbReference>
<dbReference type="GO" id="GO:0046872">
    <property type="term" value="F:metal ion binding"/>
    <property type="evidence" value="ECO:0007669"/>
    <property type="project" value="UniProtKB-KW"/>
</dbReference>
<dbReference type="PANTHER" id="PTHR43342:SF1">
    <property type="entry name" value="BIFURCATING [FEFE] HYDROGENASE GAMMA SUBUNIT"/>
    <property type="match status" value="1"/>
</dbReference>
<feature type="binding site" evidence="7">
    <location>
        <position position="123"/>
    </location>
    <ligand>
        <name>[2Fe-2S] cluster</name>
        <dbReference type="ChEBI" id="CHEBI:190135"/>
    </ligand>
</feature>
<comment type="caution">
    <text evidence="8">The sequence shown here is derived from an EMBL/GenBank/DDBJ whole genome shotgun (WGS) entry which is preliminary data.</text>
</comment>
<dbReference type="EMBL" id="PKUQ01000012">
    <property type="protein sequence ID" value="PLW77957.1"/>
    <property type="molecule type" value="Genomic_DNA"/>
</dbReference>
<evidence type="ECO:0000313" key="8">
    <source>
        <dbReference type="EMBL" id="PLW77957.1"/>
    </source>
</evidence>
<protein>
    <submittedName>
        <fullName evidence="8">Formate dehydrogenase subunit gamma</fullName>
    </submittedName>
</protein>
<dbReference type="RefSeq" id="WP_101533047.1">
    <property type="nucleotide sequence ID" value="NZ_JBFHIU010000052.1"/>
</dbReference>
<dbReference type="Pfam" id="PF01257">
    <property type="entry name" value="2Fe-2S_thioredx"/>
    <property type="match status" value="1"/>
</dbReference>
<gene>
    <name evidence="8" type="ORF">C0081_06710</name>
</gene>
<dbReference type="InterPro" id="IPR041921">
    <property type="entry name" value="NuoE_N"/>
</dbReference>
<proteinExistence type="inferred from homology"/>
<dbReference type="GO" id="GO:0016491">
    <property type="term" value="F:oxidoreductase activity"/>
    <property type="evidence" value="ECO:0007669"/>
    <property type="project" value="InterPro"/>
</dbReference>
<keyword evidence="5 7" id="KW-0411">Iron-sulfur</keyword>
<feature type="binding site" evidence="7">
    <location>
        <position position="127"/>
    </location>
    <ligand>
        <name>[2Fe-2S] cluster</name>
        <dbReference type="ChEBI" id="CHEBI:190135"/>
    </ligand>
</feature>
<comment type="cofactor">
    <cofactor evidence="7">
        <name>[2Fe-2S] cluster</name>
        <dbReference type="ChEBI" id="CHEBI:190135"/>
    </cofactor>
    <text evidence="7">Binds 1 [2Fe-2S] cluster.</text>
</comment>
<dbReference type="Gene3D" id="3.40.30.10">
    <property type="entry name" value="Glutaredoxin"/>
    <property type="match status" value="1"/>
</dbReference>
<dbReference type="InterPro" id="IPR028431">
    <property type="entry name" value="NADP_DH_HndA-like"/>
</dbReference>
<comment type="similarity">
    <text evidence="1">Belongs to the complex I 24 kDa subunit family.</text>
</comment>
<keyword evidence="3 7" id="KW-0479">Metal-binding</keyword>
<evidence type="ECO:0000256" key="7">
    <source>
        <dbReference type="PIRSR" id="PIRSR000216-1"/>
    </source>
</evidence>
<reference evidence="8 9" key="1">
    <citation type="submission" date="2018-01" db="EMBL/GenBank/DDBJ databases">
        <title>The draft genome sequence of Cohaesibacter sp. H1304.</title>
        <authorList>
            <person name="Wang N.-N."/>
            <person name="Du Z.-J."/>
        </authorList>
    </citation>
    <scope>NUCLEOTIDE SEQUENCE [LARGE SCALE GENOMIC DNA]</scope>
    <source>
        <strain evidence="8 9">H1304</strain>
    </source>
</reference>
<dbReference type="InterPro" id="IPR002023">
    <property type="entry name" value="NuoE-like"/>
</dbReference>
<evidence type="ECO:0000313" key="9">
    <source>
        <dbReference type="Proteomes" id="UP000234881"/>
    </source>
</evidence>
<evidence type="ECO:0000256" key="2">
    <source>
        <dbReference type="ARBA" id="ARBA00022714"/>
    </source>
</evidence>
<dbReference type="Proteomes" id="UP000234881">
    <property type="component" value="Unassembled WGS sequence"/>
</dbReference>
<accession>A0A2N5XU22</accession>
<dbReference type="OrthoDB" id="9807941at2"/>